<dbReference type="PANTHER" id="PTHR14239:SF5">
    <property type="entry name" value="METALLOREDUCTASE STEAP4"/>
    <property type="match status" value="1"/>
</dbReference>
<keyword evidence="15" id="KW-0186">Copper</keyword>
<feature type="non-terminal residue" evidence="23">
    <location>
        <position position="461"/>
    </location>
</feature>
<sequence length="461" mass="51593">MNKNSSNIMALAPNTSNKRETVCIFGTGDFGRALGHKMIQCGYSVVYGSRSTQISNLIPKDAEVLGHAEAAQKAAIIIIAIQRQHYNFLTPLAETLHGKVLVDISNNLKLNQYPESNAEYLAQLLPGSKVVKAFNTVSAWALQSGTLDASRQVFVCGDDVEAKQMVMDIVRALSLTPLDKGSLSAAQEIENYPLQLFPMWNFPIILSLALTIFFFLYCLALDVIYPYIYENSNLSFFIAITIPNRVCPVMALILLALVYLPGIFAAIIQLYRGTKYSRFPNWLDKWMLCRKQLGLVALAFASLHAVFTLVTPLRAFVSWRTSNRIISQALNNETEPLDNTNAWLSDSYLALGVLGYFLFVLLGITSLPSVSNSVNWREFRFVQSKLGYLALVLCTAHTMVYGGTWFLNPAAYKWYLPDIYMLSLVVPCAILVVKFVLILPCVDKPLTRIRQGWERNPKNSE</sequence>
<evidence type="ECO:0000256" key="7">
    <source>
        <dbReference type="ARBA" id="ARBA00022630"/>
    </source>
</evidence>
<evidence type="ECO:0000256" key="4">
    <source>
        <dbReference type="ARBA" id="ARBA00007729"/>
    </source>
</evidence>
<dbReference type="InterPro" id="IPR036291">
    <property type="entry name" value="NAD(P)-bd_dom_sf"/>
</dbReference>
<keyword evidence="9" id="KW-0479">Metal-binding</keyword>
<name>A0A7L4LG52_9CORV</name>
<evidence type="ECO:0000256" key="3">
    <source>
        <dbReference type="ARBA" id="ARBA00004337"/>
    </source>
</evidence>
<dbReference type="GO" id="GO:0015677">
    <property type="term" value="P:copper ion import"/>
    <property type="evidence" value="ECO:0007669"/>
    <property type="project" value="TreeGrafter"/>
</dbReference>
<comment type="catalytic activity">
    <reaction evidence="19">
        <text>2 Fe(2+) + NADP(+) + H(+) = 2 Fe(3+) + NADPH</text>
        <dbReference type="Rhea" id="RHEA:71767"/>
        <dbReference type="ChEBI" id="CHEBI:15378"/>
        <dbReference type="ChEBI" id="CHEBI:29033"/>
        <dbReference type="ChEBI" id="CHEBI:29034"/>
        <dbReference type="ChEBI" id="CHEBI:57783"/>
        <dbReference type="ChEBI" id="CHEBI:58349"/>
    </reaction>
    <physiologicalReaction direction="right-to-left" evidence="19">
        <dbReference type="Rhea" id="RHEA:71769"/>
    </physiologicalReaction>
</comment>
<dbReference type="AlphaFoldDB" id="A0A7L4LG52"/>
<evidence type="ECO:0000256" key="12">
    <source>
        <dbReference type="ARBA" id="ARBA00022989"/>
    </source>
</evidence>
<dbReference type="GO" id="GO:0010008">
    <property type="term" value="C:endosome membrane"/>
    <property type="evidence" value="ECO:0007669"/>
    <property type="project" value="UniProtKB-SubCell"/>
</dbReference>
<comment type="subcellular location">
    <subcellularLocation>
        <location evidence="3">Endosome membrane</location>
        <topology evidence="3">Multi-pass membrane protein</topology>
    </subcellularLocation>
</comment>
<feature type="domain" description="Pyrroline-5-carboxylate reductase catalytic N-terminal" evidence="22">
    <location>
        <begin position="21"/>
        <end position="107"/>
    </location>
</feature>
<evidence type="ECO:0000313" key="24">
    <source>
        <dbReference type="Proteomes" id="UP000576729"/>
    </source>
</evidence>
<gene>
    <name evidence="23" type="primary">Steap4</name>
    <name evidence="23" type="ORF">CALWIL_R00318</name>
</gene>
<dbReference type="FunFam" id="3.40.50.720:FF:000051">
    <property type="entry name" value="STEAP2 metalloreductase"/>
    <property type="match status" value="1"/>
</dbReference>
<evidence type="ECO:0000256" key="6">
    <source>
        <dbReference type="ARBA" id="ARBA00022496"/>
    </source>
</evidence>
<feature type="domain" description="Ferric oxidoreductase" evidence="21">
    <location>
        <begin position="249"/>
        <end position="394"/>
    </location>
</feature>
<dbReference type="EMBL" id="VWPU01017662">
    <property type="protein sequence ID" value="NXY64001.1"/>
    <property type="molecule type" value="Genomic_DNA"/>
</dbReference>
<dbReference type="Gene3D" id="3.40.50.720">
    <property type="entry name" value="NAD(P)-binding Rossmann-like Domain"/>
    <property type="match status" value="1"/>
</dbReference>
<keyword evidence="6" id="KW-0410">Iron transport</keyword>
<keyword evidence="11" id="KW-0274">FAD</keyword>
<comment type="similarity">
    <text evidence="4">Belongs to the STEAP family.</text>
</comment>
<keyword evidence="12 20" id="KW-1133">Transmembrane helix</keyword>
<evidence type="ECO:0000256" key="8">
    <source>
        <dbReference type="ARBA" id="ARBA00022692"/>
    </source>
</evidence>
<evidence type="ECO:0000256" key="17">
    <source>
        <dbReference type="ARBA" id="ARBA00023136"/>
    </source>
</evidence>
<keyword evidence="10" id="KW-0967">Endosome</keyword>
<comment type="cofactor">
    <cofactor evidence="1">
        <name>heme b</name>
        <dbReference type="ChEBI" id="CHEBI:60344"/>
    </cofactor>
</comment>
<dbReference type="GO" id="GO:0008823">
    <property type="term" value="F:cupric reductase (NADH) activity"/>
    <property type="evidence" value="ECO:0007669"/>
    <property type="project" value="TreeGrafter"/>
</dbReference>
<keyword evidence="16" id="KW-0406">Ion transport</keyword>
<keyword evidence="17 20" id="KW-0472">Membrane</keyword>
<evidence type="ECO:0000256" key="20">
    <source>
        <dbReference type="SAM" id="Phobius"/>
    </source>
</evidence>
<dbReference type="InterPro" id="IPR028939">
    <property type="entry name" value="P5C_Rdtase_cat_N"/>
</dbReference>
<protein>
    <submittedName>
        <fullName evidence="23">STEA4 Metalloreductase</fullName>
    </submittedName>
</protein>
<evidence type="ECO:0000256" key="9">
    <source>
        <dbReference type="ARBA" id="ARBA00022723"/>
    </source>
</evidence>
<dbReference type="PANTHER" id="PTHR14239">
    <property type="entry name" value="DUDULIN-RELATED"/>
    <property type="match status" value="1"/>
</dbReference>
<organism evidence="23 24">
    <name type="scientific">Callaeas wilsoni</name>
    <name type="common">North Island kokako</name>
    <dbReference type="NCBI Taxonomy" id="1347786"/>
    <lineage>
        <taxon>Eukaryota</taxon>
        <taxon>Metazoa</taxon>
        <taxon>Chordata</taxon>
        <taxon>Craniata</taxon>
        <taxon>Vertebrata</taxon>
        <taxon>Euteleostomi</taxon>
        <taxon>Archelosauria</taxon>
        <taxon>Archosauria</taxon>
        <taxon>Dinosauria</taxon>
        <taxon>Saurischia</taxon>
        <taxon>Theropoda</taxon>
        <taxon>Coelurosauria</taxon>
        <taxon>Aves</taxon>
        <taxon>Neognathae</taxon>
        <taxon>Neoaves</taxon>
        <taxon>Telluraves</taxon>
        <taxon>Australaves</taxon>
        <taxon>Passeriformes</taxon>
        <taxon>Corvoidea</taxon>
        <taxon>Callaeidae</taxon>
        <taxon>Callaeas</taxon>
    </lineage>
</organism>
<dbReference type="GO" id="GO:0052851">
    <property type="term" value="F:ferric-chelate reductase (NADPH) activity"/>
    <property type="evidence" value="ECO:0007669"/>
    <property type="project" value="TreeGrafter"/>
</dbReference>
<dbReference type="InterPro" id="IPR051267">
    <property type="entry name" value="STEAP_metalloreductase"/>
</dbReference>
<dbReference type="Proteomes" id="UP000576729">
    <property type="component" value="Unassembled WGS sequence"/>
</dbReference>
<keyword evidence="7" id="KW-0285">Flavoprotein</keyword>
<feature type="transmembrane region" description="Helical" evidence="20">
    <location>
        <begin position="292"/>
        <end position="313"/>
    </location>
</feature>
<evidence type="ECO:0000259" key="22">
    <source>
        <dbReference type="Pfam" id="PF03807"/>
    </source>
</evidence>
<dbReference type="InterPro" id="IPR013130">
    <property type="entry name" value="Fe3_Rdtase_TM_dom"/>
</dbReference>
<evidence type="ECO:0000256" key="15">
    <source>
        <dbReference type="ARBA" id="ARBA00023008"/>
    </source>
</evidence>
<keyword evidence="5" id="KW-0813">Transport</keyword>
<feature type="non-terminal residue" evidence="23">
    <location>
        <position position="1"/>
    </location>
</feature>
<dbReference type="Pfam" id="PF01794">
    <property type="entry name" value="Ferric_reduct"/>
    <property type="match status" value="1"/>
</dbReference>
<evidence type="ECO:0000256" key="18">
    <source>
        <dbReference type="ARBA" id="ARBA00048958"/>
    </source>
</evidence>
<evidence type="ECO:0000256" key="10">
    <source>
        <dbReference type="ARBA" id="ARBA00022753"/>
    </source>
</evidence>
<feature type="transmembrane region" description="Helical" evidence="20">
    <location>
        <begin position="249"/>
        <end position="271"/>
    </location>
</feature>
<dbReference type="SUPFAM" id="SSF51735">
    <property type="entry name" value="NAD(P)-binding Rossmann-fold domains"/>
    <property type="match status" value="1"/>
</dbReference>
<comment type="caution">
    <text evidence="23">The sequence shown here is derived from an EMBL/GenBank/DDBJ whole genome shotgun (WGS) entry which is preliminary data.</text>
</comment>
<evidence type="ECO:0000256" key="1">
    <source>
        <dbReference type="ARBA" id="ARBA00001970"/>
    </source>
</evidence>
<evidence type="ECO:0000256" key="14">
    <source>
        <dbReference type="ARBA" id="ARBA00023004"/>
    </source>
</evidence>
<feature type="transmembrane region" description="Helical" evidence="20">
    <location>
        <begin position="386"/>
        <end position="407"/>
    </location>
</feature>
<accession>A0A7L4LG52</accession>
<evidence type="ECO:0000256" key="13">
    <source>
        <dbReference type="ARBA" id="ARBA00023002"/>
    </source>
</evidence>
<evidence type="ECO:0000259" key="21">
    <source>
        <dbReference type="Pfam" id="PF01794"/>
    </source>
</evidence>
<comment type="cofactor">
    <cofactor evidence="2">
        <name>FAD</name>
        <dbReference type="ChEBI" id="CHEBI:57692"/>
    </cofactor>
</comment>
<evidence type="ECO:0000256" key="5">
    <source>
        <dbReference type="ARBA" id="ARBA00022448"/>
    </source>
</evidence>
<evidence type="ECO:0000256" key="16">
    <source>
        <dbReference type="ARBA" id="ARBA00023065"/>
    </source>
</evidence>
<dbReference type="GO" id="GO:0005886">
    <property type="term" value="C:plasma membrane"/>
    <property type="evidence" value="ECO:0007669"/>
    <property type="project" value="TreeGrafter"/>
</dbReference>
<evidence type="ECO:0000256" key="11">
    <source>
        <dbReference type="ARBA" id="ARBA00022827"/>
    </source>
</evidence>
<comment type="catalytic activity">
    <reaction evidence="18">
        <text>2 Cu(+) + NADP(+) + H(+) = 2 Cu(2+) + NADPH</text>
        <dbReference type="Rhea" id="RHEA:71771"/>
        <dbReference type="ChEBI" id="CHEBI:15378"/>
        <dbReference type="ChEBI" id="CHEBI:29036"/>
        <dbReference type="ChEBI" id="CHEBI:49552"/>
        <dbReference type="ChEBI" id="CHEBI:57783"/>
        <dbReference type="ChEBI" id="CHEBI:58349"/>
    </reaction>
    <physiologicalReaction direction="right-to-left" evidence="18">
        <dbReference type="Rhea" id="RHEA:71773"/>
    </physiologicalReaction>
</comment>
<dbReference type="GO" id="GO:0006826">
    <property type="term" value="P:iron ion transport"/>
    <property type="evidence" value="ECO:0007669"/>
    <property type="project" value="UniProtKB-KW"/>
</dbReference>
<evidence type="ECO:0000256" key="2">
    <source>
        <dbReference type="ARBA" id="ARBA00001974"/>
    </source>
</evidence>
<feature type="transmembrane region" description="Helical" evidence="20">
    <location>
        <begin position="419"/>
        <end position="442"/>
    </location>
</feature>
<dbReference type="GO" id="GO:0046872">
    <property type="term" value="F:metal ion binding"/>
    <property type="evidence" value="ECO:0007669"/>
    <property type="project" value="UniProtKB-KW"/>
</dbReference>
<evidence type="ECO:0000256" key="19">
    <source>
        <dbReference type="ARBA" id="ARBA00049387"/>
    </source>
</evidence>
<reference evidence="23 24" key="1">
    <citation type="submission" date="2019-09" db="EMBL/GenBank/DDBJ databases">
        <title>Bird 10,000 Genomes (B10K) Project - Family phase.</title>
        <authorList>
            <person name="Zhang G."/>
        </authorList>
    </citation>
    <scope>NUCLEOTIDE SEQUENCE [LARGE SCALE GENOMIC DNA]</scope>
    <source>
        <strain evidence="23">B10K-OTA-212792</strain>
        <tissue evidence="23">Blood</tissue>
    </source>
</reference>
<dbReference type="Pfam" id="PF03807">
    <property type="entry name" value="F420_oxidored"/>
    <property type="match status" value="1"/>
</dbReference>
<keyword evidence="8 20" id="KW-0812">Transmembrane</keyword>
<keyword evidence="13" id="KW-0560">Oxidoreductase</keyword>
<proteinExistence type="inferred from homology"/>
<feature type="transmembrane region" description="Helical" evidence="20">
    <location>
        <begin position="204"/>
        <end position="229"/>
    </location>
</feature>
<evidence type="ECO:0000313" key="23">
    <source>
        <dbReference type="EMBL" id="NXY64001.1"/>
    </source>
</evidence>
<keyword evidence="14" id="KW-0408">Iron</keyword>
<keyword evidence="24" id="KW-1185">Reference proteome</keyword>
<feature type="transmembrane region" description="Helical" evidence="20">
    <location>
        <begin position="347"/>
        <end position="365"/>
    </location>
</feature>